<dbReference type="InterPro" id="IPR036388">
    <property type="entry name" value="WH-like_DNA-bd_sf"/>
</dbReference>
<accession>A0A848BZK1</accession>
<dbReference type="PANTHER" id="PTHR30136">
    <property type="entry name" value="HELIX-TURN-HELIX TRANSCRIPTIONAL REGULATOR, ICLR FAMILY"/>
    <property type="match status" value="1"/>
</dbReference>
<dbReference type="Gene3D" id="1.10.10.10">
    <property type="entry name" value="Winged helix-like DNA-binding domain superfamily/Winged helix DNA-binding domain"/>
    <property type="match status" value="1"/>
</dbReference>
<dbReference type="SUPFAM" id="SSF46785">
    <property type="entry name" value="Winged helix' DNA-binding domain"/>
    <property type="match status" value="1"/>
</dbReference>
<dbReference type="InterPro" id="IPR005471">
    <property type="entry name" value="Tscrpt_reg_IclR_N"/>
</dbReference>
<evidence type="ECO:0000256" key="3">
    <source>
        <dbReference type="ARBA" id="ARBA00023163"/>
    </source>
</evidence>
<reference evidence="6 7" key="1">
    <citation type="submission" date="2020-04" db="EMBL/GenBank/DDBJ databases">
        <authorList>
            <person name="Hitch T.C.A."/>
            <person name="Wylensek D."/>
            <person name="Clavel T."/>
        </authorList>
    </citation>
    <scope>NUCLEOTIDE SEQUENCE [LARGE SCALE GENOMIC DNA]</scope>
    <source>
        <strain evidence="6 7">Oil-RF-744-FAT-WT-6-1</strain>
    </source>
</reference>
<dbReference type="Pfam" id="PF01614">
    <property type="entry name" value="IclR_C"/>
    <property type="match status" value="1"/>
</dbReference>
<dbReference type="Gene3D" id="3.30.450.40">
    <property type="match status" value="1"/>
</dbReference>
<dbReference type="Proteomes" id="UP000591071">
    <property type="component" value="Unassembled WGS sequence"/>
</dbReference>
<organism evidence="6 7">
    <name type="scientific">Megasphaera hexanoica</name>
    <dbReference type="NCBI Taxonomy" id="1675036"/>
    <lineage>
        <taxon>Bacteria</taxon>
        <taxon>Bacillati</taxon>
        <taxon>Bacillota</taxon>
        <taxon>Negativicutes</taxon>
        <taxon>Veillonellales</taxon>
        <taxon>Veillonellaceae</taxon>
        <taxon>Megasphaera</taxon>
    </lineage>
</organism>
<gene>
    <name evidence="6" type="ORF">HF872_07450</name>
</gene>
<keyword evidence="3" id="KW-0804">Transcription</keyword>
<evidence type="ECO:0000313" key="7">
    <source>
        <dbReference type="Proteomes" id="UP000591071"/>
    </source>
</evidence>
<dbReference type="PANTHER" id="PTHR30136:SF24">
    <property type="entry name" value="HTH-TYPE TRANSCRIPTIONAL REPRESSOR ALLR"/>
    <property type="match status" value="1"/>
</dbReference>
<keyword evidence="2" id="KW-0238">DNA-binding</keyword>
<dbReference type="Pfam" id="PF09339">
    <property type="entry name" value="HTH_IclR"/>
    <property type="match status" value="1"/>
</dbReference>
<keyword evidence="1" id="KW-0805">Transcription regulation</keyword>
<dbReference type="InterPro" id="IPR029016">
    <property type="entry name" value="GAF-like_dom_sf"/>
</dbReference>
<protein>
    <submittedName>
        <fullName evidence="6">IclR family transcriptional regulator</fullName>
    </submittedName>
</protein>
<dbReference type="GO" id="GO:0003700">
    <property type="term" value="F:DNA-binding transcription factor activity"/>
    <property type="evidence" value="ECO:0007669"/>
    <property type="project" value="TreeGrafter"/>
</dbReference>
<evidence type="ECO:0000259" key="5">
    <source>
        <dbReference type="PROSITE" id="PS51078"/>
    </source>
</evidence>
<dbReference type="PROSITE" id="PS51078">
    <property type="entry name" value="ICLR_ED"/>
    <property type="match status" value="1"/>
</dbReference>
<dbReference type="RefSeq" id="WP_170087621.1">
    <property type="nucleotide sequence ID" value="NZ_JABAFG010000010.1"/>
</dbReference>
<evidence type="ECO:0000313" key="6">
    <source>
        <dbReference type="EMBL" id="NME28459.1"/>
    </source>
</evidence>
<dbReference type="InterPro" id="IPR036390">
    <property type="entry name" value="WH_DNA-bd_sf"/>
</dbReference>
<name>A0A848BZK1_9FIRM</name>
<dbReference type="EMBL" id="JABAFG010000010">
    <property type="protein sequence ID" value="NME28459.1"/>
    <property type="molecule type" value="Genomic_DNA"/>
</dbReference>
<feature type="domain" description="HTH iclR-type" evidence="4">
    <location>
        <begin position="10"/>
        <end position="72"/>
    </location>
</feature>
<proteinExistence type="predicted"/>
<dbReference type="PROSITE" id="PS51077">
    <property type="entry name" value="HTH_ICLR"/>
    <property type="match status" value="1"/>
</dbReference>
<sequence length="257" mass="28513">MVKSGNSTIVRSAARALDVLEIVVQAEKAPTFTMIQKVSGIPKSSLSYLMQELVQKRYVQYDTELKVYYPGLALLALSAECMSTTNFSVELTRGIKSLQEETGETTHAVIREGRFAIFIGKQASAKAVSSVLNIGFKLGAHATGCGLVMLASLPDDELHALIDPVTLEQYTPYTITDKKRLYREIRRVRRYGYAFDDQGNILGGCCIAAPVYNREKEVVAAISISVLASKATISYLRFLRRKVREKAQEISMRLGYL</sequence>
<evidence type="ECO:0000256" key="2">
    <source>
        <dbReference type="ARBA" id="ARBA00023125"/>
    </source>
</evidence>
<dbReference type="GO" id="GO:0045892">
    <property type="term" value="P:negative regulation of DNA-templated transcription"/>
    <property type="evidence" value="ECO:0007669"/>
    <property type="project" value="TreeGrafter"/>
</dbReference>
<dbReference type="InterPro" id="IPR014757">
    <property type="entry name" value="Tscrpt_reg_IclR_C"/>
</dbReference>
<dbReference type="InterPro" id="IPR050707">
    <property type="entry name" value="HTH_MetabolicPath_Reg"/>
</dbReference>
<dbReference type="AlphaFoldDB" id="A0A848BZK1"/>
<dbReference type="SUPFAM" id="SSF55781">
    <property type="entry name" value="GAF domain-like"/>
    <property type="match status" value="1"/>
</dbReference>
<feature type="domain" description="IclR-ED" evidence="5">
    <location>
        <begin position="73"/>
        <end position="256"/>
    </location>
</feature>
<comment type="caution">
    <text evidence="6">The sequence shown here is derived from an EMBL/GenBank/DDBJ whole genome shotgun (WGS) entry which is preliminary data.</text>
</comment>
<evidence type="ECO:0000256" key="1">
    <source>
        <dbReference type="ARBA" id="ARBA00023015"/>
    </source>
</evidence>
<dbReference type="GO" id="GO:0003677">
    <property type="term" value="F:DNA binding"/>
    <property type="evidence" value="ECO:0007669"/>
    <property type="project" value="UniProtKB-KW"/>
</dbReference>
<evidence type="ECO:0000259" key="4">
    <source>
        <dbReference type="PROSITE" id="PS51077"/>
    </source>
</evidence>